<dbReference type="GO" id="GO:0005737">
    <property type="term" value="C:cytoplasm"/>
    <property type="evidence" value="ECO:0007669"/>
    <property type="project" value="UniProtKB-SubCell"/>
</dbReference>
<comment type="catalytic activity">
    <reaction evidence="12 14">
        <text>D-alanyl-D-alanine + UDP-N-acetyl-alpha-D-muramoyl-L-alanyl-gamma-D-glutamyl-meso-2,6-diaminopimelate + ATP = UDP-N-acetyl-alpha-D-muramoyl-L-alanyl-gamma-D-glutamyl-meso-2,6-diaminopimeloyl-D-alanyl-D-alanine + ADP + phosphate + H(+)</text>
        <dbReference type="Rhea" id="RHEA:28374"/>
        <dbReference type="ChEBI" id="CHEBI:15378"/>
        <dbReference type="ChEBI" id="CHEBI:30616"/>
        <dbReference type="ChEBI" id="CHEBI:43474"/>
        <dbReference type="ChEBI" id="CHEBI:57822"/>
        <dbReference type="ChEBI" id="CHEBI:61386"/>
        <dbReference type="ChEBI" id="CHEBI:83905"/>
        <dbReference type="ChEBI" id="CHEBI:456216"/>
        <dbReference type="EC" id="6.3.2.10"/>
    </reaction>
</comment>
<feature type="domain" description="Mur ligase central" evidence="17">
    <location>
        <begin position="661"/>
        <end position="863"/>
    </location>
</feature>
<evidence type="ECO:0000256" key="10">
    <source>
        <dbReference type="ARBA" id="ARBA00023316"/>
    </source>
</evidence>
<comment type="pathway">
    <text evidence="12 13">Cell wall biogenesis; peptidoglycan biosynthesis.</text>
</comment>
<comment type="caution">
    <text evidence="11">Lacks conserved residue(s) required for the propagation of feature annotation.</text>
</comment>
<feature type="binding site" evidence="11">
    <location>
        <position position="197"/>
    </location>
    <ligand>
        <name>UDP-N-acetyl-alpha-D-muramoyl-L-alanyl-D-glutamate</name>
        <dbReference type="ChEBI" id="CHEBI:83900"/>
    </ligand>
</feature>
<protein>
    <recommendedName>
        <fullName evidence="11 12">Multifunctional fusion protein</fullName>
    </recommendedName>
    <domain>
        <recommendedName>
            <fullName evidence="11">UDP-N-acetylmuramoyl-L-alanyl-D-glutamate--2,6-diaminopimelate ligase</fullName>
            <ecNumber evidence="11">6.3.2.13</ecNumber>
        </recommendedName>
        <alternativeName>
            <fullName evidence="11">Meso-A2pm-adding enzyme</fullName>
        </alternativeName>
        <alternativeName>
            <fullName evidence="11">Meso-diaminopimelate-adding enzyme</fullName>
        </alternativeName>
        <alternativeName>
            <fullName evidence="11">UDP-MurNAc-L-Ala-D-Glu:meso-diaminopimelate ligase</fullName>
        </alternativeName>
        <alternativeName>
            <fullName evidence="11">UDP-MurNAc-tripeptide synthetase</fullName>
        </alternativeName>
        <alternativeName>
            <fullName evidence="11">UDP-N-acetylmuramyl-tripeptide synthetase</fullName>
        </alternativeName>
    </domain>
    <domain>
        <recommendedName>
            <fullName evidence="12">UDP-N-acetylmuramoyl-tripeptide--D-alanyl-D-alanine ligase</fullName>
            <ecNumber evidence="12">6.3.2.10</ecNumber>
        </recommendedName>
        <alternativeName>
            <fullName evidence="12">D-alanyl-D-alanine-adding enzyme</fullName>
        </alternativeName>
    </domain>
</protein>
<sequence length="1042" mass="111645">MTNPAVKGFDELLSCLPVELAAEVFHDDYDEAAGKCTGITCDSREAGPGSLFVAVKGALVDGHDFISQAVAQGSCWLVVEDDPGPLPGVTVVRVNNTAEALGWLSAAFYDFPSRSLTLIGLTGTNGKTTVSWMIEQVLFSAGCQVGVIGTVNYRYRDASGREIIEPAPLTTPGQVQLQRLLRQMVAQGVTHVVMETSSHALELGRLAGLQFDVALFTNLSRDHLDFHGSMEGYFAAKKLLFTRYLKKEGQAVVVTEPSGMEAINWGERLRDDLLGQQALGQEAPVAVLDCGFSPKAAINADKLSQDINGFSCELSLAGEQVAFNSRLTGKYNVLNLLAAAGVGRALGMEPRLIFSGLEEVGQVPGRLERVLLPGVSEEEQPCVLVDYAHTPDALKNVLQTLQALAEGQLICVFGCGGDRDQGKRPLMGAVAAECASISIVTSDNPRSEDPEDIIQQVAQGAASIGAVELTIEELFGDQAVRYGDFPGFVCLEDRKTAVHAACVLAGPGDIVLLAGKGHEDYQVIGQERIFFDDRVEGLNGLLRWTIPHLLKALQGGTIIQQGKQTGLFGQISTDTRTLAQGDIFVALVGENFDGHDYLQTAAEAGAAVLIVQQEVLKDELQKDVLPEHVVVLQVPDTLIALGQLAAYRRRLLGRDLPLVAITGSCGKTTVKEMTAAIFHRHFKATQGTDTGVDPVLKTGGNFNNLIGLPLSLLPVNAFHKVAVMEMGMNQFGEIARLTEIADPDIACITNVQAAHLEGLGSITGVAQAKGELFAGMRSDTVAVVNYDDSHVRRLPKNSEKVIGFACTPAGRRHKPAIRATRIKDLGAEGMRFTLQIGDWQERISVRAPGMHNVSNCLAAAAMAHAGGVTSGTIIAALSDFQSTDKRMQMMTLPGGVRVLNDCYNANPASMAAALRTVSGFGQDCRRIALLGDMLELGAEADAAHAEVGRQAAELGYDQLAVIGSFAEQVAQGACRAGMAEERVHIFADTHGMADWLYQEMIQAKVAADDWLLFKGSRGMRMEAVLQEIENRFATGINEKEYL</sequence>
<feature type="binding site" evidence="11">
    <location>
        <begin position="443"/>
        <end position="446"/>
    </location>
    <ligand>
        <name>meso-2,6-diaminopimelate</name>
        <dbReference type="ChEBI" id="CHEBI:57791"/>
    </ligand>
</feature>
<dbReference type="Pfam" id="PF02875">
    <property type="entry name" value="Mur_ligase_C"/>
    <property type="match status" value="2"/>
</dbReference>
<keyword evidence="4 12" id="KW-0132">Cell division</keyword>
<evidence type="ECO:0000256" key="1">
    <source>
        <dbReference type="ARBA" id="ARBA00005898"/>
    </source>
</evidence>
<comment type="catalytic activity">
    <reaction evidence="11">
        <text>UDP-N-acetyl-alpha-D-muramoyl-L-alanyl-D-glutamate + meso-2,6-diaminopimelate + ATP = UDP-N-acetyl-alpha-D-muramoyl-L-alanyl-gamma-D-glutamyl-meso-2,6-diaminopimelate + ADP + phosphate + H(+)</text>
        <dbReference type="Rhea" id="RHEA:23676"/>
        <dbReference type="ChEBI" id="CHEBI:15378"/>
        <dbReference type="ChEBI" id="CHEBI:30616"/>
        <dbReference type="ChEBI" id="CHEBI:43474"/>
        <dbReference type="ChEBI" id="CHEBI:57791"/>
        <dbReference type="ChEBI" id="CHEBI:83900"/>
        <dbReference type="ChEBI" id="CHEBI:83905"/>
        <dbReference type="ChEBI" id="CHEBI:456216"/>
        <dbReference type="EC" id="6.3.2.13"/>
    </reaction>
</comment>
<feature type="binding site" evidence="11">
    <location>
        <position position="43"/>
    </location>
    <ligand>
        <name>UDP-N-acetyl-alpha-D-muramoyl-L-alanyl-D-glutamate</name>
        <dbReference type="ChEBI" id="CHEBI:83900"/>
    </ligand>
</feature>
<feature type="binding site" evidence="11">
    <location>
        <position position="515"/>
    </location>
    <ligand>
        <name>meso-2,6-diaminopimelate</name>
        <dbReference type="ChEBI" id="CHEBI:57791"/>
    </ligand>
</feature>
<dbReference type="GO" id="GO:0008766">
    <property type="term" value="F:UDP-N-acetylmuramoylalanyl-D-glutamyl-2,6-diaminopimelate-D-alanyl-D-alanine ligase activity"/>
    <property type="evidence" value="ECO:0007669"/>
    <property type="project" value="RHEA"/>
</dbReference>
<dbReference type="InterPro" id="IPR035911">
    <property type="entry name" value="MurE/MurF_N"/>
</dbReference>
<keyword evidence="6 12" id="KW-0067">ATP-binding</keyword>
<name>A0A444JF22_9BACT</name>
<evidence type="ECO:0000256" key="6">
    <source>
        <dbReference type="ARBA" id="ARBA00022840"/>
    </source>
</evidence>
<accession>A0A444JF22</accession>
<dbReference type="InterPro" id="IPR018109">
    <property type="entry name" value="Folylpolyglutamate_synth_CS"/>
</dbReference>
<organism evidence="18 19">
    <name type="scientific">Candidatus Electrothrix marina</name>
    <dbReference type="NCBI Taxonomy" id="1859130"/>
    <lineage>
        <taxon>Bacteria</taxon>
        <taxon>Pseudomonadati</taxon>
        <taxon>Thermodesulfobacteriota</taxon>
        <taxon>Desulfobulbia</taxon>
        <taxon>Desulfobulbales</taxon>
        <taxon>Desulfobulbaceae</taxon>
        <taxon>Candidatus Electrothrix</taxon>
    </lineage>
</organism>
<feature type="short sequence motif" description="Meso-diaminopimelate recognition motif" evidence="11">
    <location>
        <begin position="443"/>
        <end position="446"/>
    </location>
</feature>
<feature type="binding site" evidence="11">
    <location>
        <begin position="170"/>
        <end position="171"/>
    </location>
    <ligand>
        <name>UDP-N-acetyl-alpha-D-muramoyl-L-alanyl-D-glutamate</name>
        <dbReference type="ChEBI" id="CHEBI:83900"/>
    </ligand>
</feature>
<dbReference type="Gene3D" id="3.40.1390.10">
    <property type="entry name" value="MurE/MurF, N-terminal domain"/>
    <property type="match status" value="2"/>
</dbReference>
<dbReference type="GO" id="GO:0071555">
    <property type="term" value="P:cell wall organization"/>
    <property type="evidence" value="ECO:0007669"/>
    <property type="project" value="UniProtKB-KW"/>
</dbReference>
<evidence type="ECO:0000256" key="14">
    <source>
        <dbReference type="RuleBase" id="RU004136"/>
    </source>
</evidence>
<dbReference type="Gene3D" id="3.90.190.20">
    <property type="entry name" value="Mur ligase, C-terminal domain"/>
    <property type="match status" value="2"/>
</dbReference>
<feature type="binding site" evidence="12">
    <location>
        <begin position="663"/>
        <end position="669"/>
    </location>
    <ligand>
        <name>ATP</name>
        <dbReference type="ChEBI" id="CHEBI:30616"/>
    </ligand>
</feature>
<evidence type="ECO:0000313" key="18">
    <source>
        <dbReference type="EMBL" id="RWX51700.1"/>
    </source>
</evidence>
<dbReference type="GO" id="GO:0009252">
    <property type="term" value="P:peptidoglycan biosynthetic process"/>
    <property type="evidence" value="ECO:0007669"/>
    <property type="project" value="UniProtKB-UniRule"/>
</dbReference>
<dbReference type="GO" id="GO:0005524">
    <property type="term" value="F:ATP binding"/>
    <property type="evidence" value="ECO:0007669"/>
    <property type="project" value="UniProtKB-UniRule"/>
</dbReference>
<evidence type="ECO:0000256" key="4">
    <source>
        <dbReference type="ARBA" id="ARBA00022618"/>
    </source>
</evidence>
<evidence type="ECO:0000259" key="17">
    <source>
        <dbReference type="Pfam" id="PF08245"/>
    </source>
</evidence>
<dbReference type="NCBIfam" id="TIGR01143">
    <property type="entry name" value="murF"/>
    <property type="match status" value="1"/>
</dbReference>
<dbReference type="NCBIfam" id="NF001126">
    <property type="entry name" value="PRK00139.1-4"/>
    <property type="match status" value="1"/>
</dbReference>
<keyword evidence="3 12" id="KW-0436">Ligase</keyword>
<dbReference type="Gene3D" id="3.40.1190.10">
    <property type="entry name" value="Mur-like, catalytic domain"/>
    <property type="match status" value="2"/>
</dbReference>
<comment type="cofactor">
    <cofactor evidence="11">
        <name>Mg(2+)</name>
        <dbReference type="ChEBI" id="CHEBI:18420"/>
    </cofactor>
</comment>
<evidence type="ECO:0000256" key="12">
    <source>
        <dbReference type="HAMAP-Rule" id="MF_02019"/>
    </source>
</evidence>
<dbReference type="NCBIfam" id="TIGR01085">
    <property type="entry name" value="murE"/>
    <property type="match status" value="1"/>
</dbReference>
<keyword evidence="8 12" id="KW-0573">Peptidoglycan synthesis</keyword>
<feature type="domain" description="Mur ligase C-terminal" evidence="16">
    <location>
        <begin position="886"/>
        <end position="1017"/>
    </location>
</feature>
<comment type="function">
    <text evidence="11">Catalyzes the addition of meso-diaminopimelic acid to the nucleotide precursor UDP-N-acetylmuramoyl-L-alanyl-D-glutamate (UMAG) in the biosynthesis of bacterial cell-wall peptidoglycan.</text>
</comment>
<comment type="PTM">
    <text evidence="11">Carboxylation is probably crucial for Mg(2+) binding and, consequently, for the gamma-phosphate positioning of ATP.</text>
</comment>
<keyword evidence="7 12" id="KW-0133">Cell shape</keyword>
<dbReference type="GO" id="GO:0008360">
    <property type="term" value="P:regulation of cell shape"/>
    <property type="evidence" value="ECO:0007669"/>
    <property type="project" value="UniProtKB-KW"/>
</dbReference>
<dbReference type="EC" id="6.3.2.10" evidence="12"/>
<dbReference type="SUPFAM" id="SSF53623">
    <property type="entry name" value="MurD-like peptide ligases, catalytic domain"/>
    <property type="match status" value="2"/>
</dbReference>
<dbReference type="GO" id="GO:0051301">
    <property type="term" value="P:cell division"/>
    <property type="evidence" value="ECO:0007669"/>
    <property type="project" value="UniProtKB-KW"/>
</dbReference>
<dbReference type="Pfam" id="PF01225">
    <property type="entry name" value="Mur_ligase"/>
    <property type="match status" value="2"/>
</dbReference>
<reference evidence="18 19" key="1">
    <citation type="submission" date="2017-01" db="EMBL/GenBank/DDBJ databases">
        <title>The cable genome- insights into the physiology and evolution of filamentous bacteria capable of sulfide oxidation via long distance electron transfer.</title>
        <authorList>
            <person name="Schreiber L."/>
            <person name="Bjerg J.T."/>
            <person name="Boggild A."/>
            <person name="Van De Vossenberg J."/>
            <person name="Meysman F."/>
            <person name="Nielsen L.P."/>
            <person name="Schramm A."/>
            <person name="Kjeldsen K.U."/>
        </authorList>
    </citation>
    <scope>NUCLEOTIDE SEQUENCE [LARGE SCALE GENOMIC DNA]</scope>
    <source>
        <strain evidence="18">A5</strain>
    </source>
</reference>
<evidence type="ECO:0000256" key="5">
    <source>
        <dbReference type="ARBA" id="ARBA00022741"/>
    </source>
</evidence>
<dbReference type="InterPro" id="IPR005761">
    <property type="entry name" value="UDP-N-AcMur-Glu-dNH2Pim_ligase"/>
</dbReference>
<dbReference type="HAMAP" id="MF_02019">
    <property type="entry name" value="MurF"/>
    <property type="match status" value="1"/>
</dbReference>
<dbReference type="SUPFAM" id="SSF53244">
    <property type="entry name" value="MurD-like peptide ligases, peptide-binding domain"/>
    <property type="match status" value="2"/>
</dbReference>
<dbReference type="InterPro" id="IPR036615">
    <property type="entry name" value="Mur_ligase_C_dom_sf"/>
</dbReference>
<gene>
    <name evidence="12" type="primary">murF</name>
    <name evidence="11" type="synonym">murE</name>
    <name evidence="18" type="ORF">VU01_10962</name>
</gene>
<dbReference type="Pfam" id="PF08245">
    <property type="entry name" value="Mur_ligase_M"/>
    <property type="match status" value="2"/>
</dbReference>
<keyword evidence="10 12" id="KW-0961">Cell wall biogenesis/degradation</keyword>
<proteinExistence type="inferred from homology"/>
<dbReference type="HAMAP" id="MF_00208">
    <property type="entry name" value="MurE"/>
    <property type="match status" value="1"/>
</dbReference>
<feature type="binding site" evidence="11">
    <location>
        <begin position="123"/>
        <end position="129"/>
    </location>
    <ligand>
        <name>ATP</name>
        <dbReference type="ChEBI" id="CHEBI:30616"/>
    </ligand>
</feature>
<dbReference type="GO" id="GO:0004326">
    <property type="term" value="F:tetrahydrofolylpolyglutamate synthase activity"/>
    <property type="evidence" value="ECO:0007669"/>
    <property type="project" value="InterPro"/>
</dbReference>
<comment type="caution">
    <text evidence="18">The sequence shown here is derived from an EMBL/GenBank/DDBJ whole genome shotgun (WGS) entry which is preliminary data.</text>
</comment>
<dbReference type="PANTHER" id="PTHR23135:SF4">
    <property type="entry name" value="UDP-N-ACETYLMURAMOYL-L-ALANYL-D-GLUTAMATE--2,6-DIAMINOPIMELATE LIGASE MURE HOMOLOG, CHLOROPLASTIC"/>
    <property type="match status" value="1"/>
</dbReference>
<comment type="subcellular location">
    <subcellularLocation>
        <location evidence="12 13">Cytoplasm</location>
    </subcellularLocation>
</comment>
<evidence type="ECO:0000256" key="2">
    <source>
        <dbReference type="ARBA" id="ARBA00022490"/>
    </source>
</evidence>
<dbReference type="InterPro" id="IPR000713">
    <property type="entry name" value="Mur_ligase_N"/>
</dbReference>
<keyword evidence="11" id="KW-0460">Magnesium</keyword>
<dbReference type="InterPro" id="IPR013221">
    <property type="entry name" value="Mur_ligase_cen"/>
</dbReference>
<dbReference type="PANTHER" id="PTHR23135">
    <property type="entry name" value="MUR LIGASE FAMILY MEMBER"/>
    <property type="match status" value="1"/>
</dbReference>
<feature type="domain" description="Mur ligase N-terminal catalytic" evidence="15">
    <location>
        <begin position="37"/>
        <end position="109"/>
    </location>
</feature>
<evidence type="ECO:0000256" key="13">
    <source>
        <dbReference type="RuleBase" id="RU004135"/>
    </source>
</evidence>
<dbReference type="InterPro" id="IPR004101">
    <property type="entry name" value="Mur_ligase_C"/>
</dbReference>
<dbReference type="SUPFAM" id="SSF63418">
    <property type="entry name" value="MurE/MurF N-terminal domain"/>
    <property type="match status" value="2"/>
</dbReference>
<feature type="domain" description="Mur ligase C-terminal" evidence="16">
    <location>
        <begin position="375"/>
        <end position="517"/>
    </location>
</feature>
<dbReference type="EMBL" id="MTKS01000096">
    <property type="protein sequence ID" value="RWX51700.1"/>
    <property type="molecule type" value="Genomic_DNA"/>
</dbReference>
<dbReference type="GO" id="GO:0008765">
    <property type="term" value="F:UDP-N-acetylmuramoylalanyl-D-glutamate-2,6-diaminopimelate ligase activity"/>
    <property type="evidence" value="ECO:0007669"/>
    <property type="project" value="UniProtKB-UniRule"/>
</dbReference>
<keyword evidence="5 12" id="KW-0547">Nucleotide-binding</keyword>
<dbReference type="EC" id="6.3.2.13" evidence="11"/>
<dbReference type="PROSITE" id="PS01011">
    <property type="entry name" value="FOLYLPOLYGLU_SYNT_1"/>
    <property type="match status" value="1"/>
</dbReference>
<feature type="domain" description="Mur ligase central" evidence="17">
    <location>
        <begin position="122"/>
        <end position="342"/>
    </location>
</feature>
<keyword evidence="19" id="KW-1185">Reference proteome</keyword>
<evidence type="ECO:0000256" key="11">
    <source>
        <dbReference type="HAMAP-Rule" id="MF_00208"/>
    </source>
</evidence>
<evidence type="ECO:0000259" key="16">
    <source>
        <dbReference type="Pfam" id="PF02875"/>
    </source>
</evidence>
<feature type="binding site" evidence="11">
    <location>
        <position position="519"/>
    </location>
    <ligand>
        <name>meso-2,6-diaminopimelate</name>
        <dbReference type="ChEBI" id="CHEBI:57791"/>
    </ligand>
</feature>
<dbReference type="GO" id="GO:0000287">
    <property type="term" value="F:magnesium ion binding"/>
    <property type="evidence" value="ECO:0007669"/>
    <property type="project" value="UniProtKB-UniRule"/>
</dbReference>
<dbReference type="Proteomes" id="UP000288892">
    <property type="component" value="Unassembled WGS sequence"/>
</dbReference>
<evidence type="ECO:0000256" key="7">
    <source>
        <dbReference type="ARBA" id="ARBA00022960"/>
    </source>
</evidence>
<keyword evidence="9 12" id="KW-0131">Cell cycle</keyword>
<dbReference type="InterPro" id="IPR036565">
    <property type="entry name" value="Mur-like_cat_sf"/>
</dbReference>
<dbReference type="AlphaFoldDB" id="A0A444JF22"/>
<feature type="domain" description="Mur ligase N-terminal catalytic" evidence="15">
    <location>
        <begin position="571"/>
        <end position="648"/>
    </location>
</feature>
<dbReference type="InterPro" id="IPR005863">
    <property type="entry name" value="UDP-N-AcMur_synth"/>
</dbReference>
<evidence type="ECO:0000256" key="8">
    <source>
        <dbReference type="ARBA" id="ARBA00022984"/>
    </source>
</evidence>
<dbReference type="UniPathway" id="UPA00219"/>
<feature type="modified residue" description="N6-carboxylysine" evidence="11">
    <location>
        <position position="237"/>
    </location>
</feature>
<dbReference type="GO" id="GO:0047480">
    <property type="term" value="F:UDP-N-acetylmuramoyl-tripeptide-D-alanyl-D-alanine ligase activity"/>
    <property type="evidence" value="ECO:0007669"/>
    <property type="project" value="UniProtKB-UniRule"/>
</dbReference>
<comment type="similarity">
    <text evidence="12">Belongs to the MurCDEF family. MurF subfamily.</text>
</comment>
<evidence type="ECO:0000256" key="3">
    <source>
        <dbReference type="ARBA" id="ARBA00022598"/>
    </source>
</evidence>
<keyword evidence="2 12" id="KW-0963">Cytoplasm</keyword>
<evidence type="ECO:0000259" key="15">
    <source>
        <dbReference type="Pfam" id="PF01225"/>
    </source>
</evidence>
<feature type="binding site" evidence="11">
    <location>
        <position position="205"/>
    </location>
    <ligand>
        <name>UDP-N-acetyl-alpha-D-muramoyl-L-alanyl-D-glutamate</name>
        <dbReference type="ChEBI" id="CHEBI:83900"/>
    </ligand>
</feature>
<evidence type="ECO:0000313" key="19">
    <source>
        <dbReference type="Proteomes" id="UP000288892"/>
    </source>
</evidence>
<feature type="binding site" evidence="11">
    <location>
        <position position="419"/>
    </location>
    <ligand>
        <name>meso-2,6-diaminopimelate</name>
        <dbReference type="ChEBI" id="CHEBI:57791"/>
    </ligand>
</feature>
<comment type="similarity">
    <text evidence="1 11">Belongs to the MurCDEF family. MurE subfamily.</text>
</comment>
<evidence type="ECO:0000256" key="9">
    <source>
        <dbReference type="ARBA" id="ARBA00023306"/>
    </source>
</evidence>
<comment type="function">
    <text evidence="12 14">Involved in cell wall formation. Catalyzes the final step in the synthesis of UDP-N-acetylmuramoyl-pentapeptide, the precursor of murein.</text>
</comment>